<dbReference type="AlphaFoldDB" id="A0AAQ4CRV2"/>
<dbReference type="RefSeq" id="WP_229572388.1">
    <property type="nucleotide sequence ID" value="NZ_AP025226.1"/>
</dbReference>
<evidence type="ECO:0000313" key="2">
    <source>
        <dbReference type="Proteomes" id="UP001319921"/>
    </source>
</evidence>
<name>A0AAQ4CRV2_9CREN</name>
<dbReference type="GeneID" id="68866280"/>
<proteinExistence type="predicted"/>
<keyword evidence="2" id="KW-1185">Reference proteome</keyword>
<protein>
    <submittedName>
        <fullName evidence="1">Uncharacterized protein</fullName>
    </submittedName>
</protein>
<organism evidence="1 2">
    <name type="scientific">Saccharolobus caldissimus</name>
    <dbReference type="NCBI Taxonomy" id="1702097"/>
    <lineage>
        <taxon>Archaea</taxon>
        <taxon>Thermoproteota</taxon>
        <taxon>Thermoprotei</taxon>
        <taxon>Sulfolobales</taxon>
        <taxon>Sulfolobaceae</taxon>
        <taxon>Saccharolobus</taxon>
    </lineage>
</organism>
<dbReference type="Proteomes" id="UP001319921">
    <property type="component" value="Chromosome"/>
</dbReference>
<accession>A0AAQ4CRV2</accession>
<evidence type="ECO:0000313" key="1">
    <source>
        <dbReference type="EMBL" id="BDB98533.1"/>
    </source>
</evidence>
<dbReference type="KEGG" id="scas:SACC_15500"/>
<reference evidence="1 2" key="1">
    <citation type="journal article" date="2022" name="Microbiol. Resour. Announc.">
        <title>Complete Genome Sequence of the Hyperthermophilic and Acidophilic Archaeon Saccharolobus caldissimus Strain HS-3T.</title>
        <authorList>
            <person name="Sakai H.D."/>
            <person name="Kurosawa N."/>
        </authorList>
    </citation>
    <scope>NUCLEOTIDE SEQUENCE [LARGE SCALE GENOMIC DNA]</scope>
    <source>
        <strain evidence="1 2">JCM32116</strain>
    </source>
</reference>
<sequence length="322" mass="37496">MVTIRLPEESTLARDLVLTSLLSFNVDFEISGDEVKIENVEEFKDKLKDAVEYLRNDKDLSRIIKGFSRNYKKAVDLLVNERDVVSAFFSKDENEEYYLPLVFPEFMEAERWFGGWNGSSKNKKSFSISPQSLLLSVISMVLHRIVSYYRDNEYYMYIAPVDRIVMSQACKPINKRSIKVSANSLKDLSQIGKLFLFSMELRDNECQKIVLLKSSSHRVEILEEFSYSILKPFLDFWNFVKEDFEKQFIELLNKDPDAFNRVSNYVLEGINGVLSPSEASVMIARETYLKSEDLSMITPYVIKKIREALEKLSIKEVFLSEY</sequence>
<gene>
    <name evidence="1" type="ORF">SACC_15500</name>
</gene>
<dbReference type="EMBL" id="AP025226">
    <property type="protein sequence ID" value="BDB98533.1"/>
    <property type="molecule type" value="Genomic_DNA"/>
</dbReference>